<evidence type="ECO:0000313" key="2">
    <source>
        <dbReference type="WBParaSite" id="MBELARI_LOCUS16722.1"/>
    </source>
</evidence>
<dbReference type="Proteomes" id="UP000887575">
    <property type="component" value="Unassembled WGS sequence"/>
</dbReference>
<dbReference type="OrthoDB" id="10649924at2759"/>
<organism evidence="1 2">
    <name type="scientific">Mesorhabditis belari</name>
    <dbReference type="NCBI Taxonomy" id="2138241"/>
    <lineage>
        <taxon>Eukaryota</taxon>
        <taxon>Metazoa</taxon>
        <taxon>Ecdysozoa</taxon>
        <taxon>Nematoda</taxon>
        <taxon>Chromadorea</taxon>
        <taxon>Rhabditida</taxon>
        <taxon>Rhabditina</taxon>
        <taxon>Rhabditomorpha</taxon>
        <taxon>Rhabditoidea</taxon>
        <taxon>Rhabditidae</taxon>
        <taxon>Mesorhabditinae</taxon>
        <taxon>Mesorhabditis</taxon>
    </lineage>
</organism>
<keyword evidence="1" id="KW-1185">Reference proteome</keyword>
<name>A0A915G440_9BILA</name>
<evidence type="ECO:0000313" key="1">
    <source>
        <dbReference type="Proteomes" id="UP000887575"/>
    </source>
</evidence>
<dbReference type="WBParaSite" id="MBELARI_LOCUS16722.1">
    <property type="protein sequence ID" value="MBELARI_LOCUS16722.1"/>
    <property type="gene ID" value="MBELARI_LOCUS16722"/>
</dbReference>
<protein>
    <submittedName>
        <fullName evidence="2">Uncharacterized protein</fullName>
    </submittedName>
</protein>
<dbReference type="AlphaFoldDB" id="A0A915G440"/>
<sequence length="168" mass="19597">MTRQSNYKSVPVLEGLSSKVTGRQEYYYTKVQHHVLLATASNLIASLVFLAFELFLYFYITKNRYNYFPRKLDECQWSFPVIFFVLNVVLQVILVLGARKLNLSLLRLYLGLQGLLIVAEILILVWTMINLDAWLLNIARLIITLFSFWSFLAGLKMLKITIHERSDE</sequence>
<accession>A0A915G440</accession>
<reference evidence="2" key="1">
    <citation type="submission" date="2024-02" db="UniProtKB">
        <authorList>
            <consortium name="WormBaseParasite"/>
        </authorList>
    </citation>
    <scope>IDENTIFICATION</scope>
</reference>
<proteinExistence type="predicted"/>